<dbReference type="AlphaFoldDB" id="A0A6N7PEQ7"/>
<feature type="compositionally biased region" description="Gly residues" evidence="1">
    <location>
        <begin position="46"/>
        <end position="64"/>
    </location>
</feature>
<accession>A0A6N7PEQ7</accession>
<proteinExistence type="predicted"/>
<dbReference type="RefSeq" id="WP_153817446.1">
    <property type="nucleotide sequence ID" value="NZ_WJIE01000001.1"/>
</dbReference>
<dbReference type="Proteomes" id="UP000440224">
    <property type="component" value="Unassembled WGS sequence"/>
</dbReference>
<dbReference type="EMBL" id="WJIE01000001">
    <property type="protein sequence ID" value="MRG90543.1"/>
    <property type="molecule type" value="Genomic_DNA"/>
</dbReference>
<feature type="region of interest" description="Disordered" evidence="1">
    <location>
        <begin position="46"/>
        <end position="67"/>
    </location>
</feature>
<sequence>MMSLSSLRFSALLSLVFAAAACSSADTDLDPRPPCTGEGCVNPSGGGTNTGGGGGAGGQGGQGGELSSDVTGNVGVLNEASFTVIGPYAGAATIFATSSSGQLLEAPYSDTITSFTLPSVVSGTPWIFVRDETVGGTGILSTHSAVQVPRLGSVTLPVVDRNVLQSIASTLPAPLVIDSSRAQLIIKITRGGLPLSGVTLTTPLPGAEIVYDTGVGLYSNQITQTGPAGVILALNVVAPDVAEIRTFTLTDAAQIGFVVELPIQAGAATVAGFAF</sequence>
<evidence type="ECO:0000313" key="4">
    <source>
        <dbReference type="Proteomes" id="UP000440224"/>
    </source>
</evidence>
<dbReference type="OrthoDB" id="5506239at2"/>
<organism evidence="3 4">
    <name type="scientific">Polyangium spumosum</name>
    <dbReference type="NCBI Taxonomy" id="889282"/>
    <lineage>
        <taxon>Bacteria</taxon>
        <taxon>Pseudomonadati</taxon>
        <taxon>Myxococcota</taxon>
        <taxon>Polyangia</taxon>
        <taxon>Polyangiales</taxon>
        <taxon>Polyangiaceae</taxon>
        <taxon>Polyangium</taxon>
    </lineage>
</organism>
<keyword evidence="2" id="KW-0732">Signal</keyword>
<feature type="signal peptide" evidence="2">
    <location>
        <begin position="1"/>
        <end position="25"/>
    </location>
</feature>
<protein>
    <recommendedName>
        <fullName evidence="5">Collagen-like protein</fullName>
    </recommendedName>
</protein>
<evidence type="ECO:0008006" key="5">
    <source>
        <dbReference type="Google" id="ProtNLM"/>
    </source>
</evidence>
<comment type="caution">
    <text evidence="3">The sequence shown here is derived from an EMBL/GenBank/DDBJ whole genome shotgun (WGS) entry which is preliminary data.</text>
</comment>
<evidence type="ECO:0000256" key="2">
    <source>
        <dbReference type="SAM" id="SignalP"/>
    </source>
</evidence>
<name>A0A6N7PEQ7_9BACT</name>
<feature type="chain" id="PRO_5026881031" description="Collagen-like protein" evidence="2">
    <location>
        <begin position="26"/>
        <end position="275"/>
    </location>
</feature>
<evidence type="ECO:0000256" key="1">
    <source>
        <dbReference type="SAM" id="MobiDB-lite"/>
    </source>
</evidence>
<gene>
    <name evidence="3" type="ORF">GF068_01180</name>
</gene>
<reference evidence="3 4" key="1">
    <citation type="submission" date="2019-10" db="EMBL/GenBank/DDBJ databases">
        <title>A soil myxobacterium in the family Polyangiaceae.</title>
        <authorList>
            <person name="Li Y."/>
            <person name="Wang J."/>
        </authorList>
    </citation>
    <scope>NUCLEOTIDE SEQUENCE [LARGE SCALE GENOMIC DNA]</scope>
    <source>
        <strain evidence="3 4">DSM 14734</strain>
    </source>
</reference>
<evidence type="ECO:0000313" key="3">
    <source>
        <dbReference type="EMBL" id="MRG90543.1"/>
    </source>
</evidence>
<keyword evidence="4" id="KW-1185">Reference proteome</keyword>